<name>A0A4U1B4S4_9GAMM</name>
<dbReference type="OrthoDB" id="9800595at2"/>
<evidence type="ECO:0000256" key="6">
    <source>
        <dbReference type="ARBA" id="ARBA00023152"/>
    </source>
</evidence>
<evidence type="ECO:0000313" key="10">
    <source>
        <dbReference type="Proteomes" id="UP000307999"/>
    </source>
</evidence>
<feature type="binding site" evidence="7">
    <location>
        <begin position="12"/>
        <end position="17"/>
    </location>
    <ligand>
        <name>ATP</name>
        <dbReference type="ChEBI" id="CHEBI:30616"/>
    </ligand>
</feature>
<dbReference type="Pfam" id="PF02685">
    <property type="entry name" value="Glucokinase"/>
    <property type="match status" value="1"/>
</dbReference>
<dbReference type="CDD" id="cd24008">
    <property type="entry name" value="ASKHA_NBD_GLK"/>
    <property type="match status" value="1"/>
</dbReference>
<keyword evidence="2 7" id="KW-0808">Transferase</keyword>
<evidence type="ECO:0000256" key="3">
    <source>
        <dbReference type="ARBA" id="ARBA00022741"/>
    </source>
</evidence>
<dbReference type="InterPro" id="IPR003836">
    <property type="entry name" value="Glucokinase"/>
</dbReference>
<protein>
    <recommendedName>
        <fullName evidence="7">Glucokinase</fullName>
        <ecNumber evidence="7">2.7.1.2</ecNumber>
    </recommendedName>
    <alternativeName>
        <fullName evidence="7">Glucose kinase</fullName>
    </alternativeName>
</protein>
<evidence type="ECO:0000256" key="2">
    <source>
        <dbReference type="ARBA" id="ARBA00022679"/>
    </source>
</evidence>
<comment type="similarity">
    <text evidence="7 8">Belongs to the bacterial glucokinase family.</text>
</comment>
<keyword evidence="6 7" id="KW-0324">Glycolysis</keyword>
<dbReference type="InterPro" id="IPR050201">
    <property type="entry name" value="Bacterial_glucokinase"/>
</dbReference>
<dbReference type="GO" id="GO:0004340">
    <property type="term" value="F:glucokinase activity"/>
    <property type="evidence" value="ECO:0007669"/>
    <property type="project" value="UniProtKB-UniRule"/>
</dbReference>
<dbReference type="Gene3D" id="3.30.420.40">
    <property type="match status" value="1"/>
</dbReference>
<dbReference type="EC" id="2.7.1.2" evidence="7"/>
<comment type="caution">
    <text evidence="9">The sequence shown here is derived from an EMBL/GenBank/DDBJ whole genome shotgun (WGS) entry which is preliminary data.</text>
</comment>
<dbReference type="PANTHER" id="PTHR47690:SF1">
    <property type="entry name" value="GLUCOKINASE"/>
    <property type="match status" value="1"/>
</dbReference>
<evidence type="ECO:0000256" key="8">
    <source>
        <dbReference type="RuleBase" id="RU004046"/>
    </source>
</evidence>
<dbReference type="PANTHER" id="PTHR47690">
    <property type="entry name" value="GLUCOKINASE"/>
    <property type="match status" value="1"/>
</dbReference>
<dbReference type="AlphaFoldDB" id="A0A4U1B4S4"/>
<keyword evidence="4 7" id="KW-0418">Kinase</keyword>
<keyword evidence="3 7" id="KW-0547">Nucleotide-binding</keyword>
<dbReference type="EMBL" id="SWDB01000024">
    <property type="protein sequence ID" value="TKB44833.1"/>
    <property type="molecule type" value="Genomic_DNA"/>
</dbReference>
<evidence type="ECO:0000313" key="9">
    <source>
        <dbReference type="EMBL" id="TKB44833.1"/>
    </source>
</evidence>
<dbReference type="FunFam" id="3.40.367.20:FF:000002">
    <property type="entry name" value="Glucokinase"/>
    <property type="match status" value="1"/>
</dbReference>
<dbReference type="GO" id="GO:0005536">
    <property type="term" value="F:D-glucose binding"/>
    <property type="evidence" value="ECO:0007669"/>
    <property type="project" value="InterPro"/>
</dbReference>
<dbReference type="HAMAP" id="MF_00524">
    <property type="entry name" value="Glucokinase"/>
    <property type="match status" value="1"/>
</dbReference>
<dbReference type="GO" id="GO:0006096">
    <property type="term" value="P:glycolytic process"/>
    <property type="evidence" value="ECO:0007669"/>
    <property type="project" value="UniProtKB-UniRule"/>
</dbReference>
<dbReference type="Gene3D" id="3.40.367.20">
    <property type="match status" value="1"/>
</dbReference>
<sequence>MALSSSMVNIVADIGGTNLRIGMLDDTGVVKNLHLYQCAEFSGLQVVLEDYFVQHQIDSSKVNACLAIACPVDKDLISMTNLPWQFSQSELKASLQLRSLYLINDYTAIAMSVNSLDDTQKVKIGGGKAIAKKPIAICGPGTGLGVANLFEFQGQWISVGGEGGHVDFAPTDDDEVAILKFLKQKYPRVSAEQLLSGLGIEQIYQALCALHQVQAQDYQAKDISAKGISGDCDICHQAMHQFCKTLGSFAGNLALTTGAFGGVYIAGGIVPRFLEFLAASDFRSRFEAKGRFEAFNQSIPTYVITEPQPGILGASAYLTQQINNEVVCL</sequence>
<dbReference type="GO" id="GO:0005524">
    <property type="term" value="F:ATP binding"/>
    <property type="evidence" value="ECO:0007669"/>
    <property type="project" value="UniProtKB-UniRule"/>
</dbReference>
<dbReference type="NCBIfam" id="NF009073">
    <property type="entry name" value="PRK12408.1"/>
    <property type="match status" value="1"/>
</dbReference>
<keyword evidence="1 7" id="KW-0963">Cytoplasm</keyword>
<dbReference type="NCBIfam" id="NF001416">
    <property type="entry name" value="PRK00292.1-3"/>
    <property type="match status" value="1"/>
</dbReference>
<dbReference type="RefSeq" id="WP_136736118.1">
    <property type="nucleotide sequence ID" value="NZ_SWDB01000024.1"/>
</dbReference>
<comment type="subcellular location">
    <subcellularLocation>
        <location evidence="7">Cytoplasm</location>
    </subcellularLocation>
</comment>
<organism evidence="9 10">
    <name type="scientific">Thalassotalea mangrovi</name>
    <dbReference type="NCBI Taxonomy" id="2572245"/>
    <lineage>
        <taxon>Bacteria</taxon>
        <taxon>Pseudomonadati</taxon>
        <taxon>Pseudomonadota</taxon>
        <taxon>Gammaproteobacteria</taxon>
        <taxon>Alteromonadales</taxon>
        <taxon>Colwelliaceae</taxon>
        <taxon>Thalassotalea</taxon>
    </lineage>
</organism>
<accession>A0A4U1B4S4</accession>
<gene>
    <name evidence="7" type="primary">glk</name>
    <name evidence="9" type="ORF">E8M12_10535</name>
</gene>
<keyword evidence="5 7" id="KW-0067">ATP-binding</keyword>
<dbReference type="SUPFAM" id="SSF53067">
    <property type="entry name" value="Actin-like ATPase domain"/>
    <property type="match status" value="1"/>
</dbReference>
<evidence type="ECO:0000256" key="7">
    <source>
        <dbReference type="HAMAP-Rule" id="MF_00524"/>
    </source>
</evidence>
<evidence type="ECO:0000256" key="1">
    <source>
        <dbReference type="ARBA" id="ARBA00022490"/>
    </source>
</evidence>
<proteinExistence type="inferred from homology"/>
<dbReference type="InterPro" id="IPR043129">
    <property type="entry name" value="ATPase_NBD"/>
</dbReference>
<dbReference type="Proteomes" id="UP000307999">
    <property type="component" value="Unassembled WGS sequence"/>
</dbReference>
<keyword evidence="10" id="KW-1185">Reference proteome</keyword>
<dbReference type="NCBIfam" id="TIGR00749">
    <property type="entry name" value="glk"/>
    <property type="match status" value="1"/>
</dbReference>
<dbReference type="GO" id="GO:0005829">
    <property type="term" value="C:cytosol"/>
    <property type="evidence" value="ECO:0007669"/>
    <property type="project" value="TreeGrafter"/>
</dbReference>
<evidence type="ECO:0000256" key="5">
    <source>
        <dbReference type="ARBA" id="ARBA00022840"/>
    </source>
</evidence>
<comment type="catalytic activity">
    <reaction evidence="7">
        <text>D-glucose + ATP = D-glucose 6-phosphate + ADP + H(+)</text>
        <dbReference type="Rhea" id="RHEA:17825"/>
        <dbReference type="ChEBI" id="CHEBI:4167"/>
        <dbReference type="ChEBI" id="CHEBI:15378"/>
        <dbReference type="ChEBI" id="CHEBI:30616"/>
        <dbReference type="ChEBI" id="CHEBI:61548"/>
        <dbReference type="ChEBI" id="CHEBI:456216"/>
        <dbReference type="EC" id="2.7.1.2"/>
    </reaction>
</comment>
<reference evidence="9 10" key="1">
    <citation type="submission" date="2019-04" db="EMBL/GenBank/DDBJ databases">
        <title>Thalassotalea guangxiensis sp. nov., isolated from sediment of the coastal wetland.</title>
        <authorList>
            <person name="Zheng S."/>
            <person name="Zhang D."/>
        </authorList>
    </citation>
    <scope>NUCLEOTIDE SEQUENCE [LARGE SCALE GENOMIC DNA]</scope>
    <source>
        <strain evidence="9 10">ZS-4</strain>
    </source>
</reference>
<evidence type="ECO:0000256" key="4">
    <source>
        <dbReference type="ARBA" id="ARBA00022777"/>
    </source>
</evidence>